<evidence type="ECO:0000313" key="2">
    <source>
        <dbReference type="EMBL" id="MED6125284.1"/>
    </source>
</evidence>
<comment type="caution">
    <text evidence="2">The sequence shown here is derived from an EMBL/GenBank/DDBJ whole genome shotgun (WGS) entry which is preliminary data.</text>
</comment>
<feature type="region of interest" description="Disordered" evidence="1">
    <location>
        <begin position="1"/>
        <end position="53"/>
    </location>
</feature>
<feature type="region of interest" description="Disordered" evidence="1">
    <location>
        <begin position="70"/>
        <end position="100"/>
    </location>
</feature>
<feature type="compositionally biased region" description="Basic residues" evidence="1">
    <location>
        <begin position="82"/>
        <end position="94"/>
    </location>
</feature>
<evidence type="ECO:0000256" key="1">
    <source>
        <dbReference type="SAM" id="MobiDB-lite"/>
    </source>
</evidence>
<name>A0ABU6RMX1_9FABA</name>
<dbReference type="EMBL" id="JASCZI010030904">
    <property type="protein sequence ID" value="MED6125284.1"/>
    <property type="molecule type" value="Genomic_DNA"/>
</dbReference>
<gene>
    <name evidence="2" type="ORF">PIB30_067161</name>
</gene>
<accession>A0ABU6RMX1</accession>
<organism evidence="2 3">
    <name type="scientific">Stylosanthes scabra</name>
    <dbReference type="NCBI Taxonomy" id="79078"/>
    <lineage>
        <taxon>Eukaryota</taxon>
        <taxon>Viridiplantae</taxon>
        <taxon>Streptophyta</taxon>
        <taxon>Embryophyta</taxon>
        <taxon>Tracheophyta</taxon>
        <taxon>Spermatophyta</taxon>
        <taxon>Magnoliopsida</taxon>
        <taxon>eudicotyledons</taxon>
        <taxon>Gunneridae</taxon>
        <taxon>Pentapetalae</taxon>
        <taxon>rosids</taxon>
        <taxon>fabids</taxon>
        <taxon>Fabales</taxon>
        <taxon>Fabaceae</taxon>
        <taxon>Papilionoideae</taxon>
        <taxon>50 kb inversion clade</taxon>
        <taxon>dalbergioids sensu lato</taxon>
        <taxon>Dalbergieae</taxon>
        <taxon>Pterocarpus clade</taxon>
        <taxon>Stylosanthes</taxon>
    </lineage>
</organism>
<reference evidence="2 3" key="1">
    <citation type="journal article" date="2023" name="Plants (Basel)">
        <title>Bridging the Gap: Combining Genomics and Transcriptomics Approaches to Understand Stylosanthes scabra, an Orphan Legume from the Brazilian Caatinga.</title>
        <authorList>
            <person name="Ferreira-Neto J.R.C."/>
            <person name="da Silva M.D."/>
            <person name="Binneck E."/>
            <person name="de Melo N.F."/>
            <person name="da Silva R.H."/>
            <person name="de Melo A.L.T.M."/>
            <person name="Pandolfi V."/>
            <person name="Bustamante F.O."/>
            <person name="Brasileiro-Vidal A.C."/>
            <person name="Benko-Iseppon A.M."/>
        </authorList>
    </citation>
    <scope>NUCLEOTIDE SEQUENCE [LARGE SCALE GENOMIC DNA]</scope>
    <source>
        <tissue evidence="2">Leaves</tissue>
    </source>
</reference>
<dbReference type="Proteomes" id="UP001341840">
    <property type="component" value="Unassembled WGS sequence"/>
</dbReference>
<proteinExistence type="predicted"/>
<protein>
    <submittedName>
        <fullName evidence="2">Uncharacterized protein</fullName>
    </submittedName>
</protein>
<feature type="compositionally biased region" description="Basic and acidic residues" evidence="1">
    <location>
        <begin position="1"/>
        <end position="10"/>
    </location>
</feature>
<evidence type="ECO:0000313" key="3">
    <source>
        <dbReference type="Proteomes" id="UP001341840"/>
    </source>
</evidence>
<feature type="compositionally biased region" description="Polar residues" evidence="1">
    <location>
        <begin position="42"/>
        <end position="53"/>
    </location>
</feature>
<sequence>MTAAAAKEDDGGGGNGGRRQWRTAASTVVAGQMETARRTKRGQSTPIKMIGSSSRIERRWQRWIWTGNEGEMEERRGERVKRERKKGHLPRKKGPSAEASISIKENPTFSFNFSDGIGVVVFLNSFDGLAVSKALTSMRQKAGVPSDGLPTVWPSLTSAPDLLRFQMNFSDGCFILPTSEPSVTSASISRRYWPSLQRGNVVVFMNELIMDGFIMT</sequence>
<keyword evidence="3" id="KW-1185">Reference proteome</keyword>